<accession>A0A7Y4NPW2</accession>
<organism evidence="8 9">
    <name type="scientific">Corallococcus exercitus</name>
    <dbReference type="NCBI Taxonomy" id="2316736"/>
    <lineage>
        <taxon>Bacteria</taxon>
        <taxon>Pseudomonadati</taxon>
        <taxon>Myxococcota</taxon>
        <taxon>Myxococcia</taxon>
        <taxon>Myxococcales</taxon>
        <taxon>Cystobacterineae</taxon>
        <taxon>Myxococcaceae</taxon>
        <taxon>Corallococcus</taxon>
    </lineage>
</organism>
<evidence type="ECO:0000259" key="7">
    <source>
        <dbReference type="Pfam" id="PF04542"/>
    </source>
</evidence>
<evidence type="ECO:0000256" key="6">
    <source>
        <dbReference type="SAM" id="MobiDB-lite"/>
    </source>
</evidence>
<dbReference type="InterPro" id="IPR014284">
    <property type="entry name" value="RNA_pol_sigma-70_dom"/>
</dbReference>
<dbReference type="Gene3D" id="1.10.1740.10">
    <property type="match status" value="1"/>
</dbReference>
<dbReference type="InterPro" id="IPR013324">
    <property type="entry name" value="RNA_pol_sigma_r3/r4-like"/>
</dbReference>
<keyword evidence="5" id="KW-0804">Transcription</keyword>
<dbReference type="InterPro" id="IPR036388">
    <property type="entry name" value="WH-like_DNA-bd_sf"/>
</dbReference>
<evidence type="ECO:0000256" key="1">
    <source>
        <dbReference type="ARBA" id="ARBA00010641"/>
    </source>
</evidence>
<dbReference type="InterPro" id="IPR007627">
    <property type="entry name" value="RNA_pol_sigma70_r2"/>
</dbReference>
<keyword evidence="4" id="KW-0238">DNA-binding</keyword>
<dbReference type="OrthoDB" id="7193272at2"/>
<evidence type="ECO:0000256" key="4">
    <source>
        <dbReference type="ARBA" id="ARBA00023125"/>
    </source>
</evidence>
<dbReference type="AlphaFoldDB" id="A0A7Y4NPW2"/>
<comment type="similarity">
    <text evidence="1">Belongs to the sigma-70 factor family. ECF subfamily.</text>
</comment>
<dbReference type="SUPFAM" id="SSF88659">
    <property type="entry name" value="Sigma3 and sigma4 domains of RNA polymerase sigma factors"/>
    <property type="match status" value="1"/>
</dbReference>
<dbReference type="Proteomes" id="UP000563426">
    <property type="component" value="Unassembled WGS sequence"/>
</dbReference>
<evidence type="ECO:0000313" key="9">
    <source>
        <dbReference type="Proteomes" id="UP000563426"/>
    </source>
</evidence>
<feature type="domain" description="RNA polymerase sigma-70 region 2" evidence="7">
    <location>
        <begin position="3"/>
        <end position="71"/>
    </location>
</feature>
<dbReference type="GO" id="GO:0016987">
    <property type="term" value="F:sigma factor activity"/>
    <property type="evidence" value="ECO:0007669"/>
    <property type="project" value="UniProtKB-KW"/>
</dbReference>
<evidence type="ECO:0000256" key="5">
    <source>
        <dbReference type="ARBA" id="ARBA00023163"/>
    </source>
</evidence>
<reference evidence="8 9" key="1">
    <citation type="submission" date="2020-05" db="EMBL/GenBank/DDBJ databases">
        <authorList>
            <person name="Whitworth D."/>
        </authorList>
    </citation>
    <scope>NUCLEOTIDE SEQUENCE [LARGE SCALE GENOMIC DNA]</scope>
    <source>
        <strain evidence="8 9">AB043B</strain>
    </source>
</reference>
<name>A0A7Y4NPW2_9BACT</name>
<protein>
    <submittedName>
        <fullName evidence="8">RNA polymerase sigma factor</fullName>
    </submittedName>
</protein>
<keyword evidence="9" id="KW-1185">Reference proteome</keyword>
<feature type="compositionally biased region" description="Basic and acidic residues" evidence="6">
    <location>
        <begin position="87"/>
        <end position="99"/>
    </location>
</feature>
<dbReference type="NCBIfam" id="TIGR02937">
    <property type="entry name" value="sigma70-ECF"/>
    <property type="match status" value="1"/>
</dbReference>
<dbReference type="SUPFAM" id="SSF88946">
    <property type="entry name" value="Sigma2 domain of RNA polymerase sigma factors"/>
    <property type="match status" value="1"/>
</dbReference>
<evidence type="ECO:0000256" key="3">
    <source>
        <dbReference type="ARBA" id="ARBA00023082"/>
    </source>
</evidence>
<evidence type="ECO:0000256" key="2">
    <source>
        <dbReference type="ARBA" id="ARBA00023015"/>
    </source>
</evidence>
<dbReference type="Pfam" id="PF04542">
    <property type="entry name" value="Sigma70_r2"/>
    <property type="match status" value="1"/>
</dbReference>
<evidence type="ECO:0000313" key="8">
    <source>
        <dbReference type="EMBL" id="NOK32784.1"/>
    </source>
</evidence>
<proteinExistence type="inferred from homology"/>
<feature type="region of interest" description="Disordered" evidence="6">
    <location>
        <begin position="74"/>
        <end position="99"/>
    </location>
</feature>
<dbReference type="PANTHER" id="PTHR43133:SF8">
    <property type="entry name" value="RNA POLYMERASE SIGMA FACTOR HI_1459-RELATED"/>
    <property type="match status" value="1"/>
</dbReference>
<dbReference type="RefSeq" id="WP_158617001.1">
    <property type="nucleotide sequence ID" value="NZ_JABFJV010000021.1"/>
</dbReference>
<dbReference type="PANTHER" id="PTHR43133">
    <property type="entry name" value="RNA POLYMERASE ECF-TYPE SIGMA FACTO"/>
    <property type="match status" value="1"/>
</dbReference>
<dbReference type="GO" id="GO:0003677">
    <property type="term" value="F:DNA binding"/>
    <property type="evidence" value="ECO:0007669"/>
    <property type="project" value="UniProtKB-KW"/>
</dbReference>
<dbReference type="InterPro" id="IPR013325">
    <property type="entry name" value="RNA_pol_sigma_r2"/>
</dbReference>
<dbReference type="InterPro" id="IPR039425">
    <property type="entry name" value="RNA_pol_sigma-70-like"/>
</dbReference>
<comment type="caution">
    <text evidence="8">The sequence shown here is derived from an EMBL/GenBank/DDBJ whole genome shotgun (WGS) entry which is preliminary data.</text>
</comment>
<keyword evidence="3" id="KW-0731">Sigma factor</keyword>
<dbReference type="GO" id="GO:0006352">
    <property type="term" value="P:DNA-templated transcription initiation"/>
    <property type="evidence" value="ECO:0007669"/>
    <property type="project" value="InterPro"/>
</dbReference>
<dbReference type="EMBL" id="JABFJV010000021">
    <property type="protein sequence ID" value="NOK32784.1"/>
    <property type="molecule type" value="Genomic_DNA"/>
</dbReference>
<sequence length="172" mass="19657">MALWEQHQRKLFLLCLRLMGGHRADAEDALGNAALCAFRNLPPSQALANPKGWLAQVARNACLDLLRARTREWRSRAETQDTSAPSELERLRDTRPNPEDHCLQRESVVWLGRALRTLPPHLRKPLLQRARAVPYSRMAQQSPVTEVNLRRRVREAKRLLRGCLECALTGGR</sequence>
<keyword evidence="2" id="KW-0805">Transcription regulation</keyword>
<gene>
    <name evidence="8" type="ORF">HMI49_06175</name>
</gene>
<dbReference type="Gene3D" id="1.10.10.10">
    <property type="entry name" value="Winged helix-like DNA-binding domain superfamily/Winged helix DNA-binding domain"/>
    <property type="match status" value="1"/>
</dbReference>